<keyword evidence="2" id="KW-1185">Reference proteome</keyword>
<dbReference type="Gene3D" id="3.15.10.30">
    <property type="entry name" value="Haemolymph juvenile hormone binding protein"/>
    <property type="match status" value="2"/>
</dbReference>
<dbReference type="InterPro" id="IPR010562">
    <property type="entry name" value="Haemolymph_juvenile_hormone-bd"/>
</dbReference>
<dbReference type="SMART" id="SM00700">
    <property type="entry name" value="JHBP"/>
    <property type="match status" value="1"/>
</dbReference>
<dbReference type="Proteomes" id="UP000826195">
    <property type="component" value="Unassembled WGS sequence"/>
</dbReference>
<dbReference type="PANTHER" id="PTHR11008:SF9">
    <property type="entry name" value="PROTEIN TAKEOUT-LIKE PROTEIN"/>
    <property type="match status" value="1"/>
</dbReference>
<reference evidence="1 2" key="1">
    <citation type="journal article" date="2021" name="J. Hered.">
        <title>A chromosome-level genome assembly of the parasitoid wasp, Cotesia glomerata (Hymenoptera: Braconidae).</title>
        <authorList>
            <person name="Pinto B.J."/>
            <person name="Weis J.J."/>
            <person name="Gamble T."/>
            <person name="Ode P.J."/>
            <person name="Paul R."/>
            <person name="Zaspel J.M."/>
        </authorList>
    </citation>
    <scope>NUCLEOTIDE SEQUENCE [LARGE SCALE GENOMIC DNA]</scope>
    <source>
        <strain evidence="1">CgM1</strain>
    </source>
</reference>
<proteinExistence type="predicted"/>
<comment type="caution">
    <text evidence="1">The sequence shown here is derived from an EMBL/GenBank/DDBJ whole genome shotgun (WGS) entry which is preliminary data.</text>
</comment>
<name>A0AAV7ICJ5_COTGL</name>
<evidence type="ECO:0000313" key="2">
    <source>
        <dbReference type="Proteomes" id="UP000826195"/>
    </source>
</evidence>
<dbReference type="AlphaFoldDB" id="A0AAV7ICJ5"/>
<organism evidence="1 2">
    <name type="scientific">Cotesia glomerata</name>
    <name type="common">Lepidopteran parasitic wasp</name>
    <name type="synonym">Apanteles glomeratus</name>
    <dbReference type="NCBI Taxonomy" id="32391"/>
    <lineage>
        <taxon>Eukaryota</taxon>
        <taxon>Metazoa</taxon>
        <taxon>Ecdysozoa</taxon>
        <taxon>Arthropoda</taxon>
        <taxon>Hexapoda</taxon>
        <taxon>Insecta</taxon>
        <taxon>Pterygota</taxon>
        <taxon>Neoptera</taxon>
        <taxon>Endopterygota</taxon>
        <taxon>Hymenoptera</taxon>
        <taxon>Apocrita</taxon>
        <taxon>Ichneumonoidea</taxon>
        <taxon>Braconidae</taxon>
        <taxon>Microgastrinae</taxon>
        <taxon>Cotesia</taxon>
    </lineage>
</organism>
<gene>
    <name evidence="1" type="ORF">KQX54_009463</name>
</gene>
<dbReference type="Pfam" id="PF06585">
    <property type="entry name" value="JHBP"/>
    <property type="match status" value="2"/>
</dbReference>
<dbReference type="EMBL" id="JAHXZJ010001864">
    <property type="protein sequence ID" value="KAH0549461.1"/>
    <property type="molecule type" value="Genomic_DNA"/>
</dbReference>
<protein>
    <submittedName>
        <fullName evidence="1">Uncharacterized protein</fullName>
    </submittedName>
</protein>
<accession>A0AAV7ICJ5</accession>
<evidence type="ECO:0000313" key="1">
    <source>
        <dbReference type="EMBL" id="KAH0549461.1"/>
    </source>
</evidence>
<dbReference type="PANTHER" id="PTHR11008">
    <property type="entry name" value="PROTEIN TAKEOUT-LIKE PROTEIN"/>
    <property type="match status" value="1"/>
</dbReference>
<dbReference type="InterPro" id="IPR038606">
    <property type="entry name" value="To_sf"/>
</dbReference>
<sequence>MNGKLSELTVDNLSNYIVKNSNVNIWNRKVNIELNFATIISSGFYNVDARYKNIPYIGNGYYNVTVRDFSVSAEEYIKIIGGFQITSLVSKISIGDFEFVASSDSFDDEEESNDWNANISQLVPTVIADHHDPIVAFVTPKIIAAINQQLQNNLLKNNNDNADISISNISGYNNSAFILCINYYVNTHTKKHCKAVLRSSDKKLSNFLNNDLKKIMREKEPIYDPYLSNQHIIDYRNKIINFKGKFTDFNIQNLSHYIVKKLSVNYWLRRIIVDLSFPQIISSGIYDIDTRYLNRLYVGKGHYNLTVTNSLVSFIVSTNMFGDLKVKSVRLKMSLGKFDVSATNEFLSNQESKKWSENLSKIIPRMITDNYKAISSYLSKKLVVIINDQIKNHGMFG</sequence>